<dbReference type="PaxDb" id="7165-AGAP006764-PA"/>
<proteinExistence type="predicted"/>
<reference evidence="1" key="2">
    <citation type="submission" date="2002-03" db="EMBL/GenBank/DDBJ databases">
        <authorList>
            <consortium name="The Anopheles Genome Sequencing Consortium"/>
        </authorList>
    </citation>
    <scope>NUCLEOTIDE SEQUENCE</scope>
    <source>
        <strain evidence="1">PEST</strain>
    </source>
</reference>
<dbReference type="VEuPathDB" id="VectorBase:AGAP006764"/>
<protein>
    <submittedName>
        <fullName evidence="1">AGAP006764-PA</fullName>
    </submittedName>
</protein>
<dbReference type="InParanoid" id="Q5TWG2"/>
<dbReference type="EMBL" id="AAAB01008807">
    <property type="protein sequence ID" value="EAL41958.2"/>
    <property type="molecule type" value="Genomic_DNA"/>
</dbReference>
<comment type="caution">
    <text evidence="1">The sequence shown here is derived from an EMBL/GenBank/DDBJ whole genome shotgun (WGS) entry which is preliminary data.</text>
</comment>
<organism evidence="1">
    <name type="scientific">Anopheles gambiae</name>
    <name type="common">African malaria mosquito</name>
    <dbReference type="NCBI Taxonomy" id="7165"/>
    <lineage>
        <taxon>Eukaryota</taxon>
        <taxon>Metazoa</taxon>
        <taxon>Ecdysozoa</taxon>
        <taxon>Arthropoda</taxon>
        <taxon>Hexapoda</taxon>
        <taxon>Insecta</taxon>
        <taxon>Pterygota</taxon>
        <taxon>Neoptera</taxon>
        <taxon>Endopterygota</taxon>
        <taxon>Diptera</taxon>
        <taxon>Nematocera</taxon>
        <taxon>Culicoidea</taxon>
        <taxon>Culicidae</taxon>
        <taxon>Anophelinae</taxon>
        <taxon>Anopheles</taxon>
    </lineage>
</organism>
<reference evidence="1" key="1">
    <citation type="journal article" date="2002" name="Science">
        <title>The genome sequence of the malaria mosquito Anopheles gambiae.</title>
        <authorList>
            <person name="Holt R.A."/>
            <person name="Subramanian G.M."/>
            <person name="Halpern A."/>
            <person name="Sutton G.G."/>
            <person name="Charlab R."/>
            <person name="Nusskern D.R."/>
            <person name="Wincker P."/>
            <person name="Clark A.G."/>
            <person name="Ribeiro J.M."/>
            <person name="Wides R."/>
            <person name="Salzberg S.L."/>
            <person name="Loftus B."/>
            <person name="Yandell M."/>
            <person name="Majoros W.H."/>
            <person name="Rusch D.B."/>
            <person name="Lai Z."/>
            <person name="Kraft C.L."/>
            <person name="Abril J.F."/>
            <person name="Anthouard V."/>
            <person name="Arensburger P."/>
            <person name="Atkinson P.W."/>
            <person name="Baden H."/>
            <person name="de Berardinis V."/>
            <person name="Baldwin D."/>
            <person name="Benes V."/>
            <person name="Biedler J."/>
            <person name="Blass C."/>
            <person name="Bolanos R."/>
            <person name="Boscus D."/>
            <person name="Barnstead M."/>
            <person name="Cai S."/>
            <person name="Center A."/>
            <person name="Chaturverdi K."/>
            <person name="Christophides G.K."/>
            <person name="Chrystal M.A."/>
            <person name="Clamp M."/>
            <person name="Cravchik A."/>
            <person name="Curwen V."/>
            <person name="Dana A."/>
            <person name="Delcher A."/>
            <person name="Dew I."/>
            <person name="Evans C.A."/>
            <person name="Flanigan M."/>
            <person name="Grundschober-Freimoser A."/>
            <person name="Friedli L."/>
            <person name="Gu Z."/>
            <person name="Guan P."/>
            <person name="Guigo R."/>
            <person name="Hillenmeyer M.E."/>
            <person name="Hladun S.L."/>
            <person name="Hogan J.R."/>
            <person name="Hong Y.S."/>
            <person name="Hoover J."/>
            <person name="Jaillon O."/>
            <person name="Ke Z."/>
            <person name="Kodira C."/>
            <person name="Kokoza E."/>
            <person name="Koutsos A."/>
            <person name="Letunic I."/>
            <person name="Levitsky A."/>
            <person name="Liang Y."/>
            <person name="Lin J.J."/>
            <person name="Lobo N.F."/>
            <person name="Lopez J.R."/>
            <person name="Malek J.A."/>
            <person name="McIntosh T.C."/>
            <person name="Meister S."/>
            <person name="Miller J."/>
            <person name="Mobarry C."/>
            <person name="Mongin E."/>
            <person name="Murphy S.D."/>
            <person name="O'Brochta D.A."/>
            <person name="Pfannkoch C."/>
            <person name="Qi R."/>
            <person name="Regier M.A."/>
            <person name="Remington K."/>
            <person name="Shao H."/>
            <person name="Sharakhova M.V."/>
            <person name="Sitter C.D."/>
            <person name="Shetty J."/>
            <person name="Smith T.J."/>
            <person name="Strong R."/>
            <person name="Sun J."/>
            <person name="Thomasova D."/>
            <person name="Ton L.Q."/>
            <person name="Topalis P."/>
            <person name="Tu Z."/>
            <person name="Unger M.F."/>
            <person name="Walenz B."/>
            <person name="Wang A."/>
            <person name="Wang J."/>
            <person name="Wang M."/>
            <person name="Wang X."/>
            <person name="Woodford K.J."/>
            <person name="Wortman J.R."/>
            <person name="Wu M."/>
            <person name="Yao A."/>
            <person name="Zdobnov E.M."/>
            <person name="Zhang H."/>
            <person name="Zhao Q."/>
            <person name="Zhao S."/>
            <person name="Zhu S.C."/>
            <person name="Zhimulev I."/>
            <person name="Coluzzi M."/>
            <person name="della Torre A."/>
            <person name="Roth C.W."/>
            <person name="Louis C."/>
            <person name="Kalush F."/>
            <person name="Mural R.J."/>
            <person name="Myers E.W."/>
            <person name="Adams M.D."/>
            <person name="Smith H.O."/>
            <person name="Broder S."/>
            <person name="Gardner M.J."/>
            <person name="Fraser C.M."/>
            <person name="Birney E."/>
            <person name="Bork P."/>
            <person name="Brey P.T."/>
            <person name="Venter J.C."/>
            <person name="Weissenbach J."/>
            <person name="Kafatos F.C."/>
            <person name="Collins F.H."/>
            <person name="Hoffman S.L."/>
        </authorList>
    </citation>
    <scope>NUCLEOTIDE SEQUENCE [LARGE SCALE GENOMIC DNA]</scope>
    <source>
        <strain evidence="1">PEST</strain>
    </source>
</reference>
<dbReference type="VEuPathDB" id="VectorBase:AGAMI1_010273"/>
<reference evidence="1" key="5">
    <citation type="submission" date="2011-05" db="EMBL/GenBank/DDBJ databases">
        <authorList>
            <consortium name="VectorBase"/>
        </authorList>
    </citation>
    <scope>NUCLEOTIDE SEQUENCE</scope>
    <source>
        <strain evidence="1">PEST</strain>
    </source>
</reference>
<dbReference type="AlphaFoldDB" id="Q5TWG2"/>
<sequence length="98" mass="11411">MFLFSETIPFDYRTYFAAAIPFLEQYSWIFRYNNTKFIRAGVLEALPREWIVDLDTLSNAEFNQIPLGLYKLVQFISRVFVTSSSPSGGVRGVCRTRR</sequence>
<gene>
    <name evidence="1" type="ORF">AgaP_AGAP006764</name>
</gene>
<accession>Q5TWG2</accession>
<evidence type="ECO:0000313" key="1">
    <source>
        <dbReference type="EMBL" id="EAL41958.2"/>
    </source>
</evidence>
<reference evidence="1" key="3">
    <citation type="journal article" date="2004" name="Trends Parasitol.">
        <title>The Anopheles gambiae genome: an update.</title>
        <authorList>
            <person name="Mongin E."/>
            <person name="Louis C."/>
            <person name="Holt R.A."/>
            <person name="Birney E."/>
            <person name="Collins F.H."/>
        </authorList>
    </citation>
    <scope>NUCLEOTIDE SEQUENCE</scope>
    <source>
        <strain evidence="1">PEST</strain>
    </source>
</reference>
<reference evidence="1" key="4">
    <citation type="journal article" date="2007" name="Genome Biol.">
        <title>Update of the Anopheles gambiae PEST genome assembly.</title>
        <authorList>
            <person name="Sharakhova M.V."/>
            <person name="Hammond M.P."/>
            <person name="Lobo N.F."/>
            <person name="Krzywinski J."/>
            <person name="Unger M.F."/>
            <person name="Hillenmeyer M.E."/>
            <person name="Bruggner R.V."/>
            <person name="Birney E."/>
            <person name="Collins F.H."/>
        </authorList>
    </citation>
    <scope>NUCLEOTIDE SEQUENCE</scope>
    <source>
        <strain evidence="1">PEST</strain>
    </source>
</reference>
<name>Q5TWG2_ANOGA</name>
<dbReference type="HOGENOM" id="CLU_2335347_0_0_1"/>
<dbReference type="STRING" id="7165.Q5TWG2"/>